<protein>
    <submittedName>
        <fullName evidence="2">Uncharacterized protein</fullName>
    </submittedName>
</protein>
<name>A0ABP1C470_9GAMM</name>
<sequence length="224" mass="24226">MTCSPPRHCDPPNGHFECPSPPSVSSNDPVPGPSDRLVANVGDTKSGGGNGTKIKAVLVNQRYSNNAQQRYLLVDASVRLPAPALGIADRTQAQTARPVLRFFHAGQTQAYAECVLEPRRLSRKQAIYSLGLKANSVHTLLRWGRCDDPKSPGFDSIFPLVTSGDAAQLVETDGTVVATFVPPIAQDVPMPTQPRRKPQPAVAKLLDGGFYRVEVLRPRVSIPR</sequence>
<gene>
    <name evidence="2" type="ORF">MECH1_V1_0215</name>
</gene>
<feature type="compositionally biased region" description="Low complexity" evidence="1">
    <location>
        <begin position="23"/>
        <end position="35"/>
    </location>
</feature>
<evidence type="ECO:0000256" key="1">
    <source>
        <dbReference type="SAM" id="MobiDB-lite"/>
    </source>
</evidence>
<dbReference type="Proteomes" id="UP001497493">
    <property type="component" value="Chromosome"/>
</dbReference>
<organism evidence="2 3">
    <name type="scientific">Candidatus Methylocalor cossyra</name>
    <dbReference type="NCBI Taxonomy" id="3108543"/>
    <lineage>
        <taxon>Bacteria</taxon>
        <taxon>Pseudomonadati</taxon>
        <taxon>Pseudomonadota</taxon>
        <taxon>Gammaproteobacteria</taxon>
        <taxon>Methylococcales</taxon>
        <taxon>Methylococcaceae</taxon>
        <taxon>Candidatus Methylocalor</taxon>
    </lineage>
</organism>
<keyword evidence="3" id="KW-1185">Reference proteome</keyword>
<dbReference type="EMBL" id="OZ026884">
    <property type="protein sequence ID" value="CAL1238996.1"/>
    <property type="molecule type" value="Genomic_DNA"/>
</dbReference>
<reference evidence="2 3" key="1">
    <citation type="submission" date="2024-04" db="EMBL/GenBank/DDBJ databases">
        <authorList>
            <person name="Cremers G."/>
        </authorList>
    </citation>
    <scope>NUCLEOTIDE SEQUENCE [LARGE SCALE GENOMIC DNA]</scope>
    <source>
        <strain evidence="2">MeCH1-AG</strain>
    </source>
</reference>
<proteinExistence type="predicted"/>
<accession>A0ABP1C470</accession>
<evidence type="ECO:0000313" key="3">
    <source>
        <dbReference type="Proteomes" id="UP001497493"/>
    </source>
</evidence>
<evidence type="ECO:0000313" key="2">
    <source>
        <dbReference type="EMBL" id="CAL1238996.1"/>
    </source>
</evidence>
<feature type="region of interest" description="Disordered" evidence="1">
    <location>
        <begin position="1"/>
        <end position="52"/>
    </location>
</feature>